<gene>
    <name evidence="3" type="ORF">M5D45_19225</name>
</gene>
<evidence type="ECO:0000313" key="4">
    <source>
        <dbReference type="Proteomes" id="UP001056132"/>
    </source>
</evidence>
<dbReference type="EMBL" id="CP097331">
    <property type="protein sequence ID" value="URF07342.1"/>
    <property type="molecule type" value="Genomic_DNA"/>
</dbReference>
<organism evidence="3 4">
    <name type="scientific">Cupriavidus campinensis</name>
    <dbReference type="NCBI Taxonomy" id="151783"/>
    <lineage>
        <taxon>Bacteria</taxon>
        <taxon>Pseudomonadati</taxon>
        <taxon>Pseudomonadota</taxon>
        <taxon>Betaproteobacteria</taxon>
        <taxon>Burkholderiales</taxon>
        <taxon>Burkholderiaceae</taxon>
        <taxon>Cupriavidus</taxon>
    </lineage>
</organism>
<dbReference type="SUPFAM" id="SSF56601">
    <property type="entry name" value="beta-lactamase/transpeptidase-like"/>
    <property type="match status" value="1"/>
</dbReference>
<reference evidence="3" key="2">
    <citation type="submission" date="2022-05" db="EMBL/GenBank/DDBJ databases">
        <authorList>
            <person name="Kunte H.-J."/>
        </authorList>
    </citation>
    <scope>NUCLEOTIDE SEQUENCE</scope>
    <source>
        <strain evidence="3">G5</strain>
    </source>
</reference>
<feature type="chain" id="PRO_5042275945" evidence="1">
    <location>
        <begin position="33"/>
        <end position="292"/>
    </location>
</feature>
<dbReference type="InterPro" id="IPR012338">
    <property type="entry name" value="Beta-lactam/transpept-like"/>
</dbReference>
<evidence type="ECO:0000256" key="1">
    <source>
        <dbReference type="SAM" id="SignalP"/>
    </source>
</evidence>
<evidence type="ECO:0000259" key="2">
    <source>
        <dbReference type="Pfam" id="PF00905"/>
    </source>
</evidence>
<accession>A0AAE9I771</accession>
<dbReference type="GO" id="GO:0008658">
    <property type="term" value="F:penicillin binding"/>
    <property type="evidence" value="ECO:0007669"/>
    <property type="project" value="InterPro"/>
</dbReference>
<reference evidence="3" key="1">
    <citation type="journal article" date="2022" name="Microbiol. Resour. Announc.">
        <title>Genome Sequence of Cupriavidus campinensis Strain G5, a Member of a Bacterial Consortium Capable of Polyethylene Degradation.</title>
        <authorList>
            <person name="Schneider B."/>
            <person name="Pfeiffer F."/>
            <person name="Dyall-Smith M."/>
            <person name="Kunte H.J."/>
        </authorList>
    </citation>
    <scope>NUCLEOTIDE SEQUENCE</scope>
    <source>
        <strain evidence="3">G5</strain>
    </source>
</reference>
<dbReference type="RefSeq" id="WP_244845036.1">
    <property type="nucleotide sequence ID" value="NZ_JASBSC010000061.1"/>
</dbReference>
<feature type="domain" description="Penicillin-binding protein transpeptidase" evidence="2">
    <location>
        <begin position="79"/>
        <end position="281"/>
    </location>
</feature>
<dbReference type="Pfam" id="PF00905">
    <property type="entry name" value="Transpeptidase"/>
    <property type="match status" value="1"/>
</dbReference>
<dbReference type="AlphaFoldDB" id="A0AAE9I771"/>
<protein>
    <submittedName>
        <fullName evidence="3">Penicillin-binding transpeptidase domain-containing protein</fullName>
    </submittedName>
</protein>
<evidence type="ECO:0000313" key="3">
    <source>
        <dbReference type="EMBL" id="URF07342.1"/>
    </source>
</evidence>
<dbReference type="Gene3D" id="3.40.710.10">
    <property type="entry name" value="DD-peptidase/beta-lactamase superfamily"/>
    <property type="match status" value="1"/>
</dbReference>
<dbReference type="KEGG" id="ccam:M5D45_19225"/>
<name>A0AAE9I771_9BURK</name>
<proteinExistence type="predicted"/>
<sequence length="292" mass="32022">MPNRFPSLARYSRLVCLASLSAALMLAAPVHAQTAKEAPRETPLDLKPLFDAAGTQGTMLIYDVGAARLYAYNPARARVAYSPASTFKIFNSLIGLETGAVADVDNDKIPWDGKVWTHHGKPILPAVCNADVSLRLALKNSCVPAYQALARRVGSEQYRRFLGAAHFGNADVSGPVDQFWLNNHLKITTYQQIDFMRAVVARTLPGISARSYDALDDILTIEQTPAYTLRAKTGWSAREGVDVGWWVGSVTRGEDRYVFAMNMDMPKMEQGPKRLEIGRAALRQAGALPQAN</sequence>
<feature type="signal peptide" evidence="1">
    <location>
        <begin position="1"/>
        <end position="32"/>
    </location>
</feature>
<dbReference type="Proteomes" id="UP001056132">
    <property type="component" value="Chromosome 2"/>
</dbReference>
<dbReference type="InterPro" id="IPR001460">
    <property type="entry name" value="PCN-bd_Tpept"/>
</dbReference>
<keyword evidence="1" id="KW-0732">Signal</keyword>